<evidence type="ECO:0000313" key="7">
    <source>
        <dbReference type="Proteomes" id="UP000032431"/>
    </source>
</evidence>
<dbReference type="PATRIC" id="fig|29343.3.peg.818"/>
<evidence type="ECO:0000259" key="5">
    <source>
        <dbReference type="PROSITE" id="PS50995"/>
    </source>
</evidence>
<dbReference type="STRING" id="29343.CCDG5_0780"/>
<evidence type="ECO:0000256" key="2">
    <source>
        <dbReference type="ARBA" id="ARBA00023125"/>
    </source>
</evidence>
<evidence type="ECO:0000256" key="3">
    <source>
        <dbReference type="ARBA" id="ARBA00023163"/>
    </source>
</evidence>
<feature type="domain" description="HTH marR-type" evidence="5">
    <location>
        <begin position="10"/>
        <end position="142"/>
    </location>
</feature>
<keyword evidence="4" id="KW-0175">Coiled coil</keyword>
<accession>A0A078KS27</accession>
<dbReference type="KEGG" id="ccel:CCDG5_0780"/>
<dbReference type="PRINTS" id="PR00598">
    <property type="entry name" value="HTHMARR"/>
</dbReference>
<keyword evidence="1" id="KW-0805">Transcription regulation</keyword>
<dbReference type="PROSITE" id="PS50995">
    <property type="entry name" value="HTH_MARR_2"/>
    <property type="match status" value="1"/>
</dbReference>
<organism evidence="6 7">
    <name type="scientific">[Clostridium] cellulosi</name>
    <dbReference type="NCBI Taxonomy" id="29343"/>
    <lineage>
        <taxon>Bacteria</taxon>
        <taxon>Bacillati</taxon>
        <taxon>Bacillota</taxon>
        <taxon>Clostridia</taxon>
        <taxon>Eubacteriales</taxon>
        <taxon>Oscillospiraceae</taxon>
        <taxon>Oscillospiraceae incertae sedis</taxon>
    </lineage>
</organism>
<keyword evidence="7" id="KW-1185">Reference proteome</keyword>
<dbReference type="InterPro" id="IPR036390">
    <property type="entry name" value="WH_DNA-bd_sf"/>
</dbReference>
<evidence type="ECO:0000256" key="1">
    <source>
        <dbReference type="ARBA" id="ARBA00023015"/>
    </source>
</evidence>
<dbReference type="SUPFAM" id="SSF46785">
    <property type="entry name" value="Winged helix' DNA-binding domain"/>
    <property type="match status" value="1"/>
</dbReference>
<proteinExistence type="predicted"/>
<reference evidence="7" key="1">
    <citation type="submission" date="2014-07" db="EMBL/GenBank/DDBJ databases">
        <authorList>
            <person name="Wibberg D."/>
        </authorList>
    </citation>
    <scope>NUCLEOTIDE SEQUENCE [LARGE SCALE GENOMIC DNA]</scope>
    <source>
        <strain evidence="7">DG5</strain>
    </source>
</reference>
<dbReference type="InterPro" id="IPR000835">
    <property type="entry name" value="HTH_MarR-typ"/>
</dbReference>
<dbReference type="AlphaFoldDB" id="A0A078KS27"/>
<dbReference type="OrthoDB" id="1903875at2"/>
<dbReference type="Gene3D" id="1.10.10.10">
    <property type="entry name" value="Winged helix-like DNA-binding domain superfamily/Winged helix DNA-binding domain"/>
    <property type="match status" value="1"/>
</dbReference>
<dbReference type="HOGENOM" id="CLU_083287_18_7_9"/>
<dbReference type="Pfam" id="PF12802">
    <property type="entry name" value="MarR_2"/>
    <property type="match status" value="1"/>
</dbReference>
<sequence length="160" mass="18423">MEISTHKVSNKEIIHQLIDFVIKHRKIMQCYLDETGVYHSQHRLLMVISHNPDASQNDIAKSMDISAAAVAVSLKKLEKRGYIKREMVKEDNRLNKIIITEKGNKVVEQSKQIFDYADQKVFEGLTEEEKHTLSGLLKKLDANLAKMEDEIKQKKKGYNG</sequence>
<keyword evidence="2" id="KW-0238">DNA-binding</keyword>
<dbReference type="PANTHER" id="PTHR42756">
    <property type="entry name" value="TRANSCRIPTIONAL REGULATOR, MARR"/>
    <property type="match status" value="1"/>
</dbReference>
<dbReference type="Proteomes" id="UP000032431">
    <property type="component" value="Chromosome I"/>
</dbReference>
<protein>
    <submittedName>
        <fullName evidence="6">MarR family transcriptional regulator</fullName>
    </submittedName>
</protein>
<dbReference type="SMART" id="SM00347">
    <property type="entry name" value="HTH_MARR"/>
    <property type="match status" value="1"/>
</dbReference>
<evidence type="ECO:0000313" key="6">
    <source>
        <dbReference type="EMBL" id="CDZ23909.1"/>
    </source>
</evidence>
<dbReference type="GO" id="GO:0003700">
    <property type="term" value="F:DNA-binding transcription factor activity"/>
    <property type="evidence" value="ECO:0007669"/>
    <property type="project" value="InterPro"/>
</dbReference>
<dbReference type="PANTHER" id="PTHR42756:SF1">
    <property type="entry name" value="TRANSCRIPTIONAL REPRESSOR OF EMRAB OPERON"/>
    <property type="match status" value="1"/>
</dbReference>
<gene>
    <name evidence="6" type="ORF">CCDG5_0780</name>
</gene>
<dbReference type="InterPro" id="IPR036388">
    <property type="entry name" value="WH-like_DNA-bd_sf"/>
</dbReference>
<keyword evidence="3" id="KW-0804">Transcription</keyword>
<evidence type="ECO:0000256" key="4">
    <source>
        <dbReference type="SAM" id="Coils"/>
    </source>
</evidence>
<dbReference type="EMBL" id="LM995447">
    <property type="protein sequence ID" value="CDZ23909.1"/>
    <property type="molecule type" value="Genomic_DNA"/>
</dbReference>
<name>A0A078KS27_9FIRM</name>
<dbReference type="GO" id="GO:0003677">
    <property type="term" value="F:DNA binding"/>
    <property type="evidence" value="ECO:0007669"/>
    <property type="project" value="UniProtKB-KW"/>
</dbReference>
<feature type="coiled-coil region" evidence="4">
    <location>
        <begin position="130"/>
        <end position="157"/>
    </location>
</feature>